<dbReference type="EMBL" id="SLUN01000003">
    <property type="protein sequence ID" value="TCL75111.1"/>
    <property type="molecule type" value="Genomic_DNA"/>
</dbReference>
<feature type="transmembrane region" description="Helical" evidence="1">
    <location>
        <begin position="238"/>
        <end position="258"/>
    </location>
</feature>
<feature type="transmembrane region" description="Helical" evidence="1">
    <location>
        <begin position="213"/>
        <end position="232"/>
    </location>
</feature>
<evidence type="ECO:0000256" key="1">
    <source>
        <dbReference type="SAM" id="Phobius"/>
    </source>
</evidence>
<keyword evidence="3" id="KW-1185">Reference proteome</keyword>
<dbReference type="PANTHER" id="PTHR36833">
    <property type="entry name" value="SLR0610 PROTEIN-RELATED"/>
    <property type="match status" value="1"/>
</dbReference>
<protein>
    <submittedName>
        <fullName evidence="2">ABC-2 type transport system permease protein</fullName>
    </submittedName>
</protein>
<gene>
    <name evidence="2" type="ORF">EDC14_100342</name>
</gene>
<evidence type="ECO:0000313" key="3">
    <source>
        <dbReference type="Proteomes" id="UP000295008"/>
    </source>
</evidence>
<dbReference type="OrthoDB" id="9788195at2"/>
<keyword evidence="1" id="KW-0472">Membrane</keyword>
<dbReference type="AlphaFoldDB" id="A0A4R1S733"/>
<feature type="transmembrane region" description="Helical" evidence="1">
    <location>
        <begin position="33"/>
        <end position="56"/>
    </location>
</feature>
<proteinExistence type="predicted"/>
<keyword evidence="1" id="KW-0812">Transmembrane</keyword>
<feature type="transmembrane region" description="Helical" evidence="1">
    <location>
        <begin position="68"/>
        <end position="92"/>
    </location>
</feature>
<keyword evidence="1" id="KW-1133">Transmembrane helix</keyword>
<organism evidence="2 3">
    <name type="scientific">Hydrogenispora ethanolica</name>
    <dbReference type="NCBI Taxonomy" id="1082276"/>
    <lineage>
        <taxon>Bacteria</taxon>
        <taxon>Bacillati</taxon>
        <taxon>Bacillota</taxon>
        <taxon>Hydrogenispora</taxon>
    </lineage>
</organism>
<comment type="caution">
    <text evidence="2">The sequence shown here is derived from an EMBL/GenBank/DDBJ whole genome shotgun (WGS) entry which is preliminary data.</text>
</comment>
<feature type="transmembrane region" description="Helical" evidence="1">
    <location>
        <begin position="124"/>
        <end position="142"/>
    </location>
</feature>
<sequence length="270" mass="30379">MREALSEMKKHGYLYGLFLKNSLIAQLEYRANFITGILMECGYLVVKILYVVVFYISGKTVNGLSPDASLLFIGTFVTITGFYAGLFMMNFFELRHQINSGSMDLLITKPVSLQFILTLRRADVGIMAVDILAGLVMVAVGWSRLKIPFDLVNALGFLGFLCGGAVVGYALFLLPQICSFWFIETSAISEVTDAFWDFNLVPMLVYDRLIQRIGTFVLPIFVVTNFPALFVLGRMNRIYIIWGIAAPFLMLGLTRLFWNYAVRHYTSASS</sequence>
<evidence type="ECO:0000313" key="2">
    <source>
        <dbReference type="EMBL" id="TCL75111.1"/>
    </source>
</evidence>
<dbReference type="InterPro" id="IPR010390">
    <property type="entry name" value="ABC-2_transporter-like"/>
</dbReference>
<feature type="transmembrane region" description="Helical" evidence="1">
    <location>
        <begin position="154"/>
        <end position="174"/>
    </location>
</feature>
<reference evidence="2 3" key="1">
    <citation type="submission" date="2019-03" db="EMBL/GenBank/DDBJ databases">
        <title>Genomic Encyclopedia of Type Strains, Phase IV (KMG-IV): sequencing the most valuable type-strain genomes for metagenomic binning, comparative biology and taxonomic classification.</title>
        <authorList>
            <person name="Goeker M."/>
        </authorList>
    </citation>
    <scope>NUCLEOTIDE SEQUENCE [LARGE SCALE GENOMIC DNA]</scope>
    <source>
        <strain evidence="2 3">LX-B</strain>
    </source>
</reference>
<dbReference type="Proteomes" id="UP000295008">
    <property type="component" value="Unassembled WGS sequence"/>
</dbReference>
<dbReference type="RefSeq" id="WP_132012801.1">
    <property type="nucleotide sequence ID" value="NZ_SLUN01000003.1"/>
</dbReference>
<accession>A0A4R1S733</accession>
<dbReference type="PANTHER" id="PTHR36833:SF2">
    <property type="entry name" value="SLR0610 PROTEIN"/>
    <property type="match status" value="1"/>
</dbReference>
<dbReference type="Pfam" id="PF06182">
    <property type="entry name" value="ABC2_membrane_6"/>
    <property type="match status" value="1"/>
</dbReference>
<name>A0A4R1S733_HYDET</name>